<evidence type="ECO:0000259" key="2">
    <source>
        <dbReference type="Pfam" id="PF11350"/>
    </source>
</evidence>
<dbReference type="SUPFAM" id="SSF55486">
    <property type="entry name" value="Metalloproteases ('zincins'), catalytic domain"/>
    <property type="match status" value="1"/>
</dbReference>
<sequence>MHAQTEPPQPAAPSRGPRIGRPRRAAGPRAGSRAGRRAGRRGRVVAPVVSAVLVAAVAGACSSAPSGGGKPDRAGGPAGQPPVSRAGAAPSPAKRSPGAVVAGRRQPVKVAVPHAASGRYVTVPGAAAPPGGSRGPVVRYSVQMERGLPFDAAAFAAEVHRVLNDPRSWGHGGAMRFQRVAGGPVRFVVALSSPALTDRLCLPLRTGGELSCRSGIRSIINARRWGIGAPTYGRDLATYREYVINHEVGHALGHGHQQCPGPGRRAPVMVQQTKSLQGCRPNPWPFPG</sequence>
<proteinExistence type="predicted"/>
<organism evidence="3 4">
    <name type="scientific">Actinomadura macrotermitis</name>
    <dbReference type="NCBI Taxonomy" id="2585200"/>
    <lineage>
        <taxon>Bacteria</taxon>
        <taxon>Bacillati</taxon>
        <taxon>Actinomycetota</taxon>
        <taxon>Actinomycetes</taxon>
        <taxon>Streptosporangiales</taxon>
        <taxon>Thermomonosporaceae</taxon>
        <taxon>Actinomadura</taxon>
    </lineage>
</organism>
<feature type="region of interest" description="Disordered" evidence="1">
    <location>
        <begin position="1"/>
        <end position="44"/>
    </location>
</feature>
<evidence type="ECO:0000313" key="4">
    <source>
        <dbReference type="Proteomes" id="UP000487268"/>
    </source>
</evidence>
<comment type="caution">
    <text evidence="3">The sequence shown here is derived from an EMBL/GenBank/DDBJ whole genome shotgun (WGS) entry which is preliminary data.</text>
</comment>
<protein>
    <recommendedName>
        <fullName evidence="2">DUF3152 domain-containing protein</fullName>
    </recommendedName>
</protein>
<dbReference type="AlphaFoldDB" id="A0A7K0C6R7"/>
<evidence type="ECO:0000313" key="3">
    <source>
        <dbReference type="EMBL" id="MQY08782.1"/>
    </source>
</evidence>
<feature type="compositionally biased region" description="Basic residues" evidence="1">
    <location>
        <begin position="34"/>
        <end position="43"/>
    </location>
</feature>
<accession>A0A7K0C6R7</accession>
<name>A0A7K0C6R7_9ACTN</name>
<keyword evidence="4" id="KW-1185">Reference proteome</keyword>
<evidence type="ECO:0000256" key="1">
    <source>
        <dbReference type="SAM" id="MobiDB-lite"/>
    </source>
</evidence>
<dbReference type="Proteomes" id="UP000487268">
    <property type="component" value="Unassembled WGS sequence"/>
</dbReference>
<gene>
    <name evidence="3" type="ORF">ACRB68_68930</name>
</gene>
<feature type="region of interest" description="Disordered" evidence="1">
    <location>
        <begin position="61"/>
        <end position="105"/>
    </location>
</feature>
<reference evidence="3 4" key="1">
    <citation type="submission" date="2019-10" db="EMBL/GenBank/DDBJ databases">
        <title>Actinomadura rubteroloni sp. nov. and Actinomadura macrotermitis sp. nov., isolated from the gut of fungus growing-termite Macrotermes natalensis.</title>
        <authorList>
            <person name="Benndorf R."/>
            <person name="Martin K."/>
            <person name="Kuefner M."/>
            <person name="De Beer W."/>
            <person name="Kaster A.-K."/>
            <person name="Vollmers J."/>
            <person name="Poulsen M."/>
            <person name="Beemelmanns C."/>
        </authorList>
    </citation>
    <scope>NUCLEOTIDE SEQUENCE [LARGE SCALE GENOMIC DNA]</scope>
    <source>
        <strain evidence="3 4">RB68</strain>
    </source>
</reference>
<dbReference type="InterPro" id="IPR022603">
    <property type="entry name" value="DUF3152"/>
</dbReference>
<dbReference type="EMBL" id="WEGH01000005">
    <property type="protein sequence ID" value="MQY08782.1"/>
    <property type="molecule type" value="Genomic_DNA"/>
</dbReference>
<dbReference type="Pfam" id="PF11350">
    <property type="entry name" value="DUF3152"/>
    <property type="match status" value="1"/>
</dbReference>
<feature type="domain" description="DUF3152" evidence="2">
    <location>
        <begin position="112"/>
        <end position="277"/>
    </location>
</feature>